<accession>A0AAV5R8Q0</accession>
<evidence type="ECO:0000256" key="1">
    <source>
        <dbReference type="SAM" id="Coils"/>
    </source>
</evidence>
<keyword evidence="3" id="KW-1185">Reference proteome</keyword>
<reference evidence="2 3" key="1">
    <citation type="journal article" date="2023" name="Elife">
        <title>Identification of key yeast species and microbe-microbe interactions impacting larval growth of Drosophila in the wild.</title>
        <authorList>
            <person name="Mure A."/>
            <person name="Sugiura Y."/>
            <person name="Maeda R."/>
            <person name="Honda K."/>
            <person name="Sakurai N."/>
            <person name="Takahashi Y."/>
            <person name="Watada M."/>
            <person name="Katoh T."/>
            <person name="Gotoh A."/>
            <person name="Gotoh Y."/>
            <person name="Taniguchi I."/>
            <person name="Nakamura K."/>
            <person name="Hayashi T."/>
            <person name="Katayama T."/>
            <person name="Uemura T."/>
            <person name="Hattori Y."/>
        </authorList>
    </citation>
    <scope>NUCLEOTIDE SEQUENCE [LARGE SCALE GENOMIC DNA]</scope>
    <source>
        <strain evidence="2 3">PK-24</strain>
    </source>
</reference>
<evidence type="ECO:0008006" key="4">
    <source>
        <dbReference type="Google" id="ProtNLM"/>
    </source>
</evidence>
<feature type="coiled-coil region" evidence="1">
    <location>
        <begin position="160"/>
        <end position="194"/>
    </location>
</feature>
<dbReference type="AlphaFoldDB" id="A0AAV5R8Q0"/>
<evidence type="ECO:0000313" key="2">
    <source>
        <dbReference type="EMBL" id="GMM46999.1"/>
    </source>
</evidence>
<protein>
    <recommendedName>
        <fullName evidence="4">Autophagy-related protein 23</fullName>
    </recommendedName>
</protein>
<comment type="caution">
    <text evidence="2">The sequence shown here is derived from an EMBL/GenBank/DDBJ whole genome shotgun (WGS) entry which is preliminary data.</text>
</comment>
<gene>
    <name evidence="2" type="ORF">DAPK24_035740</name>
</gene>
<organism evidence="2 3">
    <name type="scientific">Pichia kluyveri</name>
    <name type="common">Yeast</name>
    <dbReference type="NCBI Taxonomy" id="36015"/>
    <lineage>
        <taxon>Eukaryota</taxon>
        <taxon>Fungi</taxon>
        <taxon>Dikarya</taxon>
        <taxon>Ascomycota</taxon>
        <taxon>Saccharomycotina</taxon>
        <taxon>Pichiomycetes</taxon>
        <taxon>Pichiales</taxon>
        <taxon>Pichiaceae</taxon>
        <taxon>Pichia</taxon>
    </lineage>
</organism>
<sequence>MSNSDQFSKLSLLEAGIDSNDELSKSGKGWPTVSSIMDLFNQEKISHIENTSLSPAHAEPIIFLQRQQQILLYDRLPQLVKLHGQYLQSGDSKLSQTRNEILNLISEMNENFTAINELYSSEKYFSLNKYQQFRNWINDKSKLNDKISQITLNSKEGKMYTSLEENLIKLDNEIFNLEAQLKILKKKKKLLNVQLLETKSLLDIKLNSTNDELESLSIMEKEEINLMFKTQQIDSPNLTDLEVSSKLKQRLDFFDNLIKINLNSMDNFKNSSLYLSNIFTTLENMESTIQTFLLENNIPQLEKTLITSRIYLKDSIKDARSFNLSPIQTLILNELDAIEKAMKLLNIEIQPDETEDLFEKTEPNIYNDNSDNHYESSNENIQLVNATKQSLQIQNRISTSPPGITNTNAVVIPKSSIKKNLKFKPDTNKYDLLLSEIKTSKGNKTD</sequence>
<keyword evidence="1" id="KW-0175">Coiled coil</keyword>
<dbReference type="EMBL" id="BTGB01000005">
    <property type="protein sequence ID" value="GMM46999.1"/>
    <property type="molecule type" value="Genomic_DNA"/>
</dbReference>
<evidence type="ECO:0000313" key="3">
    <source>
        <dbReference type="Proteomes" id="UP001378960"/>
    </source>
</evidence>
<proteinExistence type="predicted"/>
<dbReference type="Proteomes" id="UP001378960">
    <property type="component" value="Unassembled WGS sequence"/>
</dbReference>
<name>A0AAV5R8Q0_PICKL</name>